<proteinExistence type="predicted"/>
<dbReference type="GO" id="GO:0016020">
    <property type="term" value="C:membrane"/>
    <property type="evidence" value="ECO:0007669"/>
    <property type="project" value="UniProtKB-SubCell"/>
</dbReference>
<evidence type="ECO:0000256" key="3">
    <source>
        <dbReference type="ARBA" id="ARBA00022989"/>
    </source>
</evidence>
<evidence type="ECO:0000313" key="8">
    <source>
        <dbReference type="Proteomes" id="UP000503129"/>
    </source>
</evidence>
<feature type="transmembrane region" description="Helical" evidence="5">
    <location>
        <begin position="281"/>
        <end position="300"/>
    </location>
</feature>
<keyword evidence="4 5" id="KW-0472">Membrane</keyword>
<comment type="subcellular location">
    <subcellularLocation>
        <location evidence="1">Membrane</location>
        <topology evidence="1">Multi-pass membrane protein</topology>
    </subcellularLocation>
</comment>
<feature type="transmembrane region" description="Helical" evidence="5">
    <location>
        <begin position="379"/>
        <end position="399"/>
    </location>
</feature>
<feature type="transmembrane region" description="Helical" evidence="5">
    <location>
        <begin position="97"/>
        <end position="117"/>
    </location>
</feature>
<feature type="transmembrane region" description="Helical" evidence="5">
    <location>
        <begin position="151"/>
        <end position="168"/>
    </location>
</feature>
<dbReference type="RefSeq" id="WP_169263434.1">
    <property type="nucleotide sequence ID" value="NZ_CAWOXK010000001.1"/>
</dbReference>
<evidence type="ECO:0000256" key="5">
    <source>
        <dbReference type="SAM" id="Phobius"/>
    </source>
</evidence>
<feature type="transmembrane region" description="Helical" evidence="5">
    <location>
        <begin position="67"/>
        <end position="85"/>
    </location>
</feature>
<feature type="transmembrane region" description="Helical" evidence="5">
    <location>
        <begin position="41"/>
        <end position="60"/>
    </location>
</feature>
<dbReference type="InterPro" id="IPR051533">
    <property type="entry name" value="WaaL-like"/>
</dbReference>
<dbReference type="InterPro" id="IPR007016">
    <property type="entry name" value="O-antigen_ligase-rel_domated"/>
</dbReference>
<feature type="transmembrane region" description="Helical" evidence="5">
    <location>
        <begin position="203"/>
        <end position="223"/>
    </location>
</feature>
<evidence type="ECO:0000256" key="4">
    <source>
        <dbReference type="ARBA" id="ARBA00023136"/>
    </source>
</evidence>
<accession>A0A856MD36</accession>
<dbReference type="InterPro" id="IPR006007">
    <property type="entry name" value="Inorganic_carbon_transpt"/>
</dbReference>
<reference evidence="7 8" key="1">
    <citation type="submission" date="2018-06" db="EMBL/GenBank/DDBJ databases">
        <title>Comparative genomics of Brasilonema spp. strains.</title>
        <authorList>
            <person name="Alvarenga D.O."/>
            <person name="Fiore M.F."/>
            <person name="Varani A.M."/>
        </authorList>
    </citation>
    <scope>NUCLEOTIDE SEQUENCE [LARGE SCALE GENOMIC DNA]</scope>
    <source>
        <strain evidence="7 8">CENA114</strain>
    </source>
</reference>
<dbReference type="Proteomes" id="UP000503129">
    <property type="component" value="Chromosome"/>
</dbReference>
<dbReference type="PANTHER" id="PTHR37422:SF22">
    <property type="entry name" value="SLR1515 PROTEIN"/>
    <property type="match status" value="1"/>
</dbReference>
<organism evidence="7 8">
    <name type="scientific">Brasilonema sennae CENA114</name>
    <dbReference type="NCBI Taxonomy" id="415709"/>
    <lineage>
        <taxon>Bacteria</taxon>
        <taxon>Bacillati</taxon>
        <taxon>Cyanobacteriota</taxon>
        <taxon>Cyanophyceae</taxon>
        <taxon>Nostocales</taxon>
        <taxon>Scytonemataceae</taxon>
        <taxon>Brasilonema</taxon>
        <taxon>Bromeliae group (in: Brasilonema)</taxon>
    </lineage>
</organism>
<evidence type="ECO:0000256" key="2">
    <source>
        <dbReference type="ARBA" id="ARBA00022692"/>
    </source>
</evidence>
<evidence type="ECO:0000313" key="7">
    <source>
        <dbReference type="EMBL" id="QDL08244.1"/>
    </source>
</evidence>
<name>A0A856MD36_9CYAN</name>
<evidence type="ECO:0000259" key="6">
    <source>
        <dbReference type="Pfam" id="PF04932"/>
    </source>
</evidence>
<feature type="transmembrane region" description="Helical" evidence="5">
    <location>
        <begin position="411"/>
        <end position="429"/>
    </location>
</feature>
<sequence>MNLVWQRFTLSYLPLRQYLGTSYLHRSLVGLFRSWRQSSLLMQWGETIAAVLLSLVYALAPFMSNDLLGLILVGCAGFWLLLTLSDETTPNASSVTPIHLLVLLYWGIAVVATALSPVKMAALTDLRNFTLYLLLFALCARVLRLPRFRQWLITLYLHISLIVSVYGLRQWFFGAPPLATWVDPTSTMSKTTRVYSYLGNPNLLAGYLLPAVVLSIVAVFAWASWFKKALALTMCVVNGSCLILTFSRGGWIGLVVAVLILIGLLYYWWSVQMPPFWRTGLPWILLTSLTGVLVIAVVFVEPVRERVFSIFADRQDSSNNFRRNVWTAVFKMIQDYPITGIGPGHSAFNKIYPIYQLPRYSALSAYSIFLEVIVETGFVGFACFLWLLIVIFNTGLVQLRRLREIKSVDGFWIMGAIAALAGTLAHNLFDTVWFRPEVNTVWWLMVGLIACYYKSIPQGRATELNSPNPEPTAG</sequence>
<dbReference type="NCBIfam" id="TIGR00947">
    <property type="entry name" value="2A73"/>
    <property type="match status" value="1"/>
</dbReference>
<feature type="transmembrane region" description="Helical" evidence="5">
    <location>
        <begin position="129"/>
        <end position="145"/>
    </location>
</feature>
<gene>
    <name evidence="7" type="primary">ictB</name>
    <name evidence="7" type="ORF">DP114_10300</name>
</gene>
<keyword evidence="2 5" id="KW-0812">Transmembrane</keyword>
<protein>
    <submittedName>
        <fullName evidence="7">Putative bicarbonate transporter, IctB family</fullName>
    </submittedName>
</protein>
<keyword evidence="3 5" id="KW-1133">Transmembrane helix</keyword>
<dbReference type="Pfam" id="PF04932">
    <property type="entry name" value="Wzy_C"/>
    <property type="match status" value="1"/>
</dbReference>
<dbReference type="AlphaFoldDB" id="A0A856MD36"/>
<feature type="transmembrane region" description="Helical" evidence="5">
    <location>
        <begin position="251"/>
        <end position="269"/>
    </location>
</feature>
<dbReference type="PANTHER" id="PTHR37422">
    <property type="entry name" value="TEICHURONIC ACID BIOSYNTHESIS PROTEIN TUAE"/>
    <property type="match status" value="1"/>
</dbReference>
<feature type="domain" description="O-antigen ligase-related" evidence="6">
    <location>
        <begin position="235"/>
        <end position="385"/>
    </location>
</feature>
<dbReference type="KEGG" id="bsen:DP114_10300"/>
<keyword evidence="8" id="KW-1185">Reference proteome</keyword>
<evidence type="ECO:0000256" key="1">
    <source>
        <dbReference type="ARBA" id="ARBA00004141"/>
    </source>
</evidence>
<dbReference type="EMBL" id="CP030118">
    <property type="protein sequence ID" value="QDL08244.1"/>
    <property type="molecule type" value="Genomic_DNA"/>
</dbReference>